<reference evidence="2 3" key="1">
    <citation type="journal article" date="2016" name="Stand. Genomic Sci.">
        <title>Complete genome sequence of the Antarctic Halorubrum lacusprofundi type strain ACAM 34.</title>
        <authorList>
            <person name="Anderson I.J."/>
            <person name="DasSarma P."/>
            <person name="Lucas S."/>
            <person name="Copeland A."/>
            <person name="Lapidus A."/>
            <person name="Del Rio T.G."/>
            <person name="Tice H."/>
            <person name="Dalin E."/>
            <person name="Bruce D.C."/>
            <person name="Goodwin L."/>
            <person name="Pitluck S."/>
            <person name="Sims D."/>
            <person name="Brettin T.S."/>
            <person name="Detter J.C."/>
            <person name="Han C.S."/>
            <person name="Larimer F."/>
            <person name="Hauser L."/>
            <person name="Land M."/>
            <person name="Ivanova N."/>
            <person name="Richardson P."/>
            <person name="Cavicchioli R."/>
            <person name="DasSarma S."/>
            <person name="Woese C.R."/>
            <person name="Kyrpides N.C."/>
        </authorList>
    </citation>
    <scope>NUCLEOTIDE SEQUENCE [LARGE SCALE GENOMIC DNA]</scope>
    <source>
        <strain evidence="3">ATCC 49239 / DSM 5036 / JCM 8891 / ACAM 34</strain>
    </source>
</reference>
<feature type="compositionally biased region" description="Acidic residues" evidence="1">
    <location>
        <begin position="24"/>
        <end position="35"/>
    </location>
</feature>
<dbReference type="EMBL" id="CP001365">
    <property type="protein sequence ID" value="ACM56350.1"/>
    <property type="molecule type" value="Genomic_DNA"/>
</dbReference>
<accession>B9LUJ3</accession>
<dbReference type="AlphaFoldDB" id="B9LUJ3"/>
<name>B9LUJ3_HALLT</name>
<evidence type="ECO:0000313" key="3">
    <source>
        <dbReference type="Proteomes" id="UP000000740"/>
    </source>
</evidence>
<dbReference type="HOGENOM" id="CLU_1943793_0_0_2"/>
<dbReference type="eggNOG" id="arCOG13020">
    <property type="taxonomic scope" value="Archaea"/>
</dbReference>
<protein>
    <submittedName>
        <fullName evidence="2">Uncharacterized protein</fullName>
    </submittedName>
</protein>
<dbReference type="KEGG" id="hla:Hlac_0750"/>
<proteinExistence type="predicted"/>
<dbReference type="RefSeq" id="WP_012659980.1">
    <property type="nucleotide sequence ID" value="NC_012029.1"/>
</dbReference>
<evidence type="ECO:0000256" key="1">
    <source>
        <dbReference type="SAM" id="MobiDB-lite"/>
    </source>
</evidence>
<dbReference type="GeneID" id="7400225"/>
<dbReference type="Proteomes" id="UP000000740">
    <property type="component" value="Chromosome 1"/>
</dbReference>
<organism evidence="2 3">
    <name type="scientific">Halorubrum lacusprofundi (strain ATCC 49239 / DSM 5036 / JCM 8891 / ACAM 34)</name>
    <dbReference type="NCBI Taxonomy" id="416348"/>
    <lineage>
        <taxon>Archaea</taxon>
        <taxon>Methanobacteriati</taxon>
        <taxon>Methanobacteriota</taxon>
        <taxon>Stenosarchaea group</taxon>
        <taxon>Halobacteria</taxon>
        <taxon>Halobacteriales</taxon>
        <taxon>Haloferacaceae</taxon>
        <taxon>Halorubrum</taxon>
    </lineage>
</organism>
<gene>
    <name evidence="2" type="ordered locus">Hlac_0750</name>
</gene>
<evidence type="ECO:0000313" key="2">
    <source>
        <dbReference type="EMBL" id="ACM56350.1"/>
    </source>
</evidence>
<sequence>MPYTEIVMIGPNDKYREVICAELPDDEPAPETEAEYQDREHSEAAENYQELIAEAPTPDDIDMDLEEMETLSWDILSVASDPDLAAKVATYFDGVDADEPTELIRAKLRLLDVDIYVDAQVAAREELRG</sequence>
<feature type="region of interest" description="Disordered" evidence="1">
    <location>
        <begin position="24"/>
        <end position="44"/>
    </location>
</feature>
<keyword evidence="3" id="KW-1185">Reference proteome</keyword>